<feature type="transmembrane region" description="Helical" evidence="12">
    <location>
        <begin position="239"/>
        <end position="257"/>
    </location>
</feature>
<dbReference type="InParanoid" id="I2H6E2"/>
<sequence length="558" mass="63389">MQVGYFDSILIAVIIFHQVQAPFTKVEESFSIQAIHDILKYGISDISQYDHLQFPGVVPRSFFGPLVIAFLTKPFVLISDWYRNYSINPYTSLDTQMLARSMIGMLNGLSILYLKNCVQGMFDRVAELREEQEKKNREETRSVVSRPPDTDMTTVGSWFVVFCTVSFHLMFYFSRPLPNFVVTFSLTNVCIAWTLMGDYHWAILLGGFTAAVCRLEVVGLIAGIALASVFLKQISLVRAVQYGVFGGCLGLSISFAIDSHFWGQRCIPELDAFIFNVIEGKSIQWGSEPFLSYFTRYLRMIFLPPTVLLLNYLGFKIGPTNLHIVGFASYFHILFMSFQPHKEWRFIVYSLPGIILLGSTGTAYLWENVNAQGTFRTLLTLLLPLSALFSFLISIVFSIISQMNYPGGDALAKLNQYFIDNNIRNTTVHLSVPACMTGVSLFGQLDYDGFGIIYDKTEKPEQLIELWPSFEYLIMSEPSSDLFPAELNDTGNWEIINTTTTFSYVDSSFLMKILFTENKNIFRTIKDVVDSEVSWHDIIHKTFVSSEILYTYKKAATA</sequence>
<feature type="transmembrane region" description="Helical" evidence="12">
    <location>
        <begin position="180"/>
        <end position="196"/>
    </location>
</feature>
<dbReference type="STRING" id="1071380.I2H6E2"/>
<name>I2H6E2_HENB6</name>
<organism evidence="13 14">
    <name type="scientific">Henningerozyma blattae (strain ATCC 34711 / CBS 6284 / DSM 70876 / NBRC 10599 / NRRL Y-10934 / UCD 77-7)</name>
    <name type="common">Yeast</name>
    <name type="synonym">Tetrapisispora blattae</name>
    <dbReference type="NCBI Taxonomy" id="1071380"/>
    <lineage>
        <taxon>Eukaryota</taxon>
        <taxon>Fungi</taxon>
        <taxon>Dikarya</taxon>
        <taxon>Ascomycota</taxon>
        <taxon>Saccharomycotina</taxon>
        <taxon>Saccharomycetes</taxon>
        <taxon>Saccharomycetales</taxon>
        <taxon>Saccharomycetaceae</taxon>
        <taxon>Henningerozyma</taxon>
    </lineage>
</organism>
<dbReference type="eggNOG" id="KOG2516">
    <property type="taxonomic scope" value="Eukaryota"/>
</dbReference>
<evidence type="ECO:0000256" key="7">
    <source>
        <dbReference type="ARBA" id="ARBA00022824"/>
    </source>
</evidence>
<proteinExistence type="inferred from homology"/>
<evidence type="ECO:0000256" key="3">
    <source>
        <dbReference type="ARBA" id="ARBA00007063"/>
    </source>
</evidence>
<dbReference type="Proteomes" id="UP000002866">
    <property type="component" value="Chromosome 6"/>
</dbReference>
<feature type="transmembrane region" description="Helical" evidence="12">
    <location>
        <begin position="297"/>
        <end position="315"/>
    </location>
</feature>
<evidence type="ECO:0000256" key="10">
    <source>
        <dbReference type="ARBA" id="ARBA00044721"/>
    </source>
</evidence>
<feature type="transmembrane region" description="Helical" evidence="12">
    <location>
        <begin position="322"/>
        <end position="340"/>
    </location>
</feature>
<evidence type="ECO:0000256" key="4">
    <source>
        <dbReference type="ARBA" id="ARBA00022676"/>
    </source>
</evidence>
<dbReference type="KEGG" id="tbl:TBLA_0F04110"/>
<comment type="pathway">
    <text evidence="2">Protein modification; protein glycosylation.</text>
</comment>
<evidence type="ECO:0000256" key="9">
    <source>
        <dbReference type="ARBA" id="ARBA00023136"/>
    </source>
</evidence>
<dbReference type="HOGENOM" id="CLU_008917_4_0_1"/>
<dbReference type="EMBL" id="HE806321">
    <property type="protein sequence ID" value="CCH61944.1"/>
    <property type="molecule type" value="Genomic_DNA"/>
</dbReference>
<dbReference type="GeneID" id="14497053"/>
<comment type="similarity">
    <text evidence="3 12">Belongs to the glycosyltransferase 22 family.</text>
</comment>
<evidence type="ECO:0000256" key="2">
    <source>
        <dbReference type="ARBA" id="ARBA00004922"/>
    </source>
</evidence>
<dbReference type="GO" id="GO:0005789">
    <property type="term" value="C:endoplasmic reticulum membrane"/>
    <property type="evidence" value="ECO:0007669"/>
    <property type="project" value="UniProtKB-SubCell"/>
</dbReference>
<dbReference type="AlphaFoldDB" id="I2H6E2"/>
<dbReference type="RefSeq" id="XP_004181463.1">
    <property type="nucleotide sequence ID" value="XM_004181415.1"/>
</dbReference>
<dbReference type="PANTHER" id="PTHR22760">
    <property type="entry name" value="GLYCOSYLTRANSFERASE"/>
    <property type="match status" value="1"/>
</dbReference>
<evidence type="ECO:0000256" key="8">
    <source>
        <dbReference type="ARBA" id="ARBA00022989"/>
    </source>
</evidence>
<keyword evidence="9 12" id="KW-0472">Membrane</keyword>
<dbReference type="GO" id="GO:0006488">
    <property type="term" value="P:dolichol-linked oligosaccharide biosynthetic process"/>
    <property type="evidence" value="ECO:0007669"/>
    <property type="project" value="EnsemblFungi"/>
</dbReference>
<dbReference type="EC" id="2.4.1.-" evidence="12"/>
<evidence type="ECO:0000313" key="13">
    <source>
        <dbReference type="EMBL" id="CCH61944.1"/>
    </source>
</evidence>
<dbReference type="OrthoDB" id="19039at2759"/>
<dbReference type="UniPathway" id="UPA00378"/>
<dbReference type="Pfam" id="PF03901">
    <property type="entry name" value="Glyco_transf_22"/>
    <property type="match status" value="1"/>
</dbReference>
<comment type="function">
    <text evidence="10">Mannosyltransferase that operates in the biosynthetic pathway of dolichol-linked oligosaccharides, the glycan precursors employed in protein asparagine (N)-glycosylation. The assembly of dolichol-linked oligosaccharides begins on the cytosolic side of the endoplasmic reticulum membrane and finishes in its lumen. The sequential addition of sugars to dolichol pyrophosphate produces dolichol-linked oligosaccharides containing fourteen sugars, including two GlcNAcs, nine mannoses and three glucoses. Once assembled, the oligosaccharide is transferred from the lipid to nascent proteins by oligosaccharyltransferases. In the lumen of the endoplasmic reticulum, adds the eighth mannose residue in an alpha-1,6 linkage onto Man(7)GlcNAc(2)-PP-dolichol to produce Man(8)GlcNAc(2)-PP-dolichol.</text>
</comment>
<dbReference type="PANTHER" id="PTHR22760:SF1">
    <property type="entry name" value="DOL-P-MAN:MAN(7)GLCNAC(2)-PP-DOL ALPHA-1,6-MANNOSYLTRANSFERASE"/>
    <property type="match status" value="1"/>
</dbReference>
<evidence type="ECO:0000313" key="14">
    <source>
        <dbReference type="Proteomes" id="UP000002866"/>
    </source>
</evidence>
<evidence type="ECO:0000256" key="1">
    <source>
        <dbReference type="ARBA" id="ARBA00004477"/>
    </source>
</evidence>
<evidence type="ECO:0000256" key="5">
    <source>
        <dbReference type="ARBA" id="ARBA00022679"/>
    </source>
</evidence>
<evidence type="ECO:0000256" key="6">
    <source>
        <dbReference type="ARBA" id="ARBA00022692"/>
    </source>
</evidence>
<gene>
    <name evidence="13" type="primary">TBLA0F04110</name>
    <name evidence="13" type="ORF">TBLA_0F04110</name>
</gene>
<keyword evidence="14" id="KW-1185">Reference proteome</keyword>
<reference evidence="13 14" key="1">
    <citation type="journal article" date="2011" name="Proc. Natl. Acad. Sci. U.S.A.">
        <title>Evolutionary erosion of yeast sex chromosomes by mating-type switching accidents.</title>
        <authorList>
            <person name="Gordon J.L."/>
            <person name="Armisen D."/>
            <person name="Proux-Wera E."/>
            <person name="Oheigeartaigh S.S."/>
            <person name="Byrne K.P."/>
            <person name="Wolfe K.H."/>
        </authorList>
    </citation>
    <scope>NUCLEOTIDE SEQUENCE [LARGE SCALE GENOMIC DNA]</scope>
    <source>
        <strain evidence="14">ATCC 34711 / CBS 6284 / DSM 70876 / NBRC 10599 / NRRL Y-10934 / UCD 77-7</strain>
    </source>
</reference>
<accession>I2H6E2</accession>
<dbReference type="FunCoup" id="I2H6E2">
    <property type="interactions" value="437"/>
</dbReference>
<keyword evidence="4 12" id="KW-0328">Glycosyltransferase</keyword>
<feature type="transmembrane region" description="Helical" evidence="12">
    <location>
        <begin position="378"/>
        <end position="400"/>
    </location>
</feature>
<feature type="transmembrane region" description="Helical" evidence="12">
    <location>
        <begin position="155"/>
        <end position="173"/>
    </location>
</feature>
<feature type="transmembrane region" description="Helical" evidence="12">
    <location>
        <begin position="346"/>
        <end position="366"/>
    </location>
</feature>
<comment type="catalytic activity">
    <reaction evidence="11">
        <text>an alpha-D-Man-(1-&gt;2)-alpha-D-Man-(1-&gt;2)-alpha-D-Man-(1-&gt;3)-[alpha-D-Man-(1-&gt;2)-alpha-D-Man-(1-&gt;3)-alpha-D-Man-(1-&gt;6)]-beta-D-Man-(1-&gt;4)-beta-D-GlcNAc-(1-&gt;4)-alpha-D-GlcNAc-diphospho-di-trans,poly-cis-dolichol + a di-trans,poly-cis-dolichyl beta-D-mannosyl phosphate = an alpha-D-Man-(1-&gt;2)-alpha-D-Man-(1-&gt;2)-alpha-D-Man-(1-&gt;3)-[alpha-D-Man-(1-&gt;2)-alpha-D-Man-(1-&gt;3)-[alpha-D-Man-(1-&gt;6)]-alpha-D-Man-(1-&gt;6)]-beta-D-Man-(1-&gt;4)-beta-D-GlcNAc-(1-&gt;4)-alpha-D-GlcNAc-diphospho-di-trans,poly-cis-dolichol + a di-trans,poly-cis-dolichyl phosphate + H(+)</text>
        <dbReference type="Rhea" id="RHEA:29535"/>
        <dbReference type="Rhea" id="RHEA-COMP:19498"/>
        <dbReference type="Rhea" id="RHEA-COMP:19501"/>
        <dbReference type="Rhea" id="RHEA-COMP:19518"/>
        <dbReference type="Rhea" id="RHEA-COMP:19519"/>
        <dbReference type="ChEBI" id="CHEBI:15378"/>
        <dbReference type="ChEBI" id="CHEBI:57683"/>
        <dbReference type="ChEBI" id="CHEBI:58211"/>
        <dbReference type="ChEBI" id="CHEBI:132517"/>
        <dbReference type="ChEBI" id="CHEBI:132519"/>
        <dbReference type="EC" id="2.4.1.260"/>
    </reaction>
    <physiologicalReaction direction="left-to-right" evidence="11">
        <dbReference type="Rhea" id="RHEA:29536"/>
    </physiologicalReaction>
</comment>
<evidence type="ECO:0000256" key="12">
    <source>
        <dbReference type="RuleBase" id="RU363075"/>
    </source>
</evidence>
<keyword evidence="8 12" id="KW-1133">Transmembrane helix</keyword>
<dbReference type="OMA" id="WWVEVRM"/>
<dbReference type="InterPro" id="IPR005599">
    <property type="entry name" value="GPI_mannosylTrfase"/>
</dbReference>
<protein>
    <recommendedName>
        <fullName evidence="12">Mannosyltransferase</fullName>
        <ecNumber evidence="12">2.4.1.-</ecNumber>
    </recommendedName>
</protein>
<comment type="subcellular location">
    <subcellularLocation>
        <location evidence="1 12">Endoplasmic reticulum membrane</location>
        <topology evidence="1 12">Multi-pass membrane protein</topology>
    </subcellularLocation>
</comment>
<keyword evidence="7 12" id="KW-0256">Endoplasmic reticulum</keyword>
<feature type="transmembrane region" description="Helical" evidence="12">
    <location>
        <begin position="202"/>
        <end position="227"/>
    </location>
</feature>
<keyword evidence="6 12" id="KW-0812">Transmembrane</keyword>
<dbReference type="GO" id="GO:0052917">
    <property type="term" value="F:dol-P-Man:Man(7)GlcNAc(2)-PP-Dol alpha-1,6-mannosyltransferase activity"/>
    <property type="evidence" value="ECO:0007669"/>
    <property type="project" value="UniProtKB-EC"/>
</dbReference>
<evidence type="ECO:0000256" key="11">
    <source>
        <dbReference type="ARBA" id="ARBA00048899"/>
    </source>
</evidence>
<keyword evidence="5" id="KW-0808">Transferase</keyword>